<gene>
    <name evidence="4" type="ORF">CC117_11170</name>
</gene>
<dbReference type="Gene3D" id="3.40.50.720">
    <property type="entry name" value="NAD(P)-binding Rossmann-like Domain"/>
    <property type="match status" value="1"/>
</dbReference>
<dbReference type="PANTHER" id="PTHR42748:SF7">
    <property type="entry name" value="NMRA LIKE REDOX SENSOR 1-RELATED"/>
    <property type="match status" value="1"/>
</dbReference>
<accession>A0A1S1RBK1</accession>
<reference evidence="5" key="1">
    <citation type="submission" date="2016-07" db="EMBL/GenBank/DDBJ databases">
        <title>Sequence Frankia sp. strain CcI1.17.</title>
        <authorList>
            <person name="Ghodhbane-Gtari F."/>
            <person name="Swanson E."/>
            <person name="Gueddou A."/>
            <person name="Morris K."/>
            <person name="Hezbri K."/>
            <person name="Ktari A."/>
            <person name="Nouioui I."/>
            <person name="Abebe-Akele F."/>
            <person name="Simpson S."/>
            <person name="Thomas K."/>
            <person name="Gtari M."/>
            <person name="Tisa L.S."/>
            <person name="Hurst S."/>
        </authorList>
    </citation>
    <scope>NUCLEOTIDE SEQUENCE [LARGE SCALE GENOMIC DNA]</scope>
    <source>
        <strain evidence="5">Cc1.17</strain>
    </source>
</reference>
<dbReference type="RefSeq" id="WP_071082744.1">
    <property type="nucleotide sequence ID" value="NZ_MBLM01000036.1"/>
</dbReference>
<keyword evidence="2" id="KW-0521">NADP</keyword>
<dbReference type="InterPro" id="IPR008030">
    <property type="entry name" value="NmrA-like"/>
</dbReference>
<evidence type="ECO:0000313" key="5">
    <source>
        <dbReference type="Proteomes" id="UP000179627"/>
    </source>
</evidence>
<dbReference type="SUPFAM" id="SSF51735">
    <property type="entry name" value="NAD(P)-binding Rossmann-fold domains"/>
    <property type="match status" value="1"/>
</dbReference>
<dbReference type="Proteomes" id="UP000179627">
    <property type="component" value="Unassembled WGS sequence"/>
</dbReference>
<comment type="caution">
    <text evidence="4">The sequence shown here is derived from an EMBL/GenBank/DDBJ whole genome shotgun (WGS) entry which is preliminary data.</text>
</comment>
<dbReference type="InterPro" id="IPR051164">
    <property type="entry name" value="NmrA-like_oxidored"/>
</dbReference>
<dbReference type="AlphaFoldDB" id="A0A1S1RBK1"/>
<evidence type="ECO:0000256" key="2">
    <source>
        <dbReference type="ARBA" id="ARBA00022857"/>
    </source>
</evidence>
<evidence type="ECO:0000313" key="4">
    <source>
        <dbReference type="EMBL" id="OHV43169.1"/>
    </source>
</evidence>
<sequence length="318" mass="33056">MSEDRTYLVIGARGFQGAAVARALLAEGLDVRGFARGSGAPVAGAPELPTVLGDLAELDDVRKAFVGVTHASVVLPLVYDVGLVQTYARNVAAAAREAGVTRLVHNTNTPLPRQVTPYAAYETRRTAEAVLADGVLPTVVLRPPVYLDNLFSPWNGPALINDGVLAYPLPEGRRVSWLSHADLATATLAALHGEGLEGTVLSLGGPDTVTGGELAQAFAAALGRDVAYVPLEADDFEAGLRTVLGTPAAAGVAGIYRWAGTGGDAELFVADHDEVEHVLGVRLTPINEWVAAQPWSTWAAVRSNGAGPPDPVRADHGG</sequence>
<dbReference type="InterPro" id="IPR036291">
    <property type="entry name" value="NAD(P)-bd_dom_sf"/>
</dbReference>
<dbReference type="PANTHER" id="PTHR42748">
    <property type="entry name" value="NITROGEN METABOLITE REPRESSION PROTEIN NMRA FAMILY MEMBER"/>
    <property type="match status" value="1"/>
</dbReference>
<evidence type="ECO:0000259" key="3">
    <source>
        <dbReference type="Pfam" id="PF05368"/>
    </source>
</evidence>
<proteinExistence type="inferred from homology"/>
<evidence type="ECO:0000256" key="1">
    <source>
        <dbReference type="ARBA" id="ARBA00006328"/>
    </source>
</evidence>
<dbReference type="Pfam" id="PF05368">
    <property type="entry name" value="NmrA"/>
    <property type="match status" value="1"/>
</dbReference>
<dbReference type="EMBL" id="MBLM01000036">
    <property type="protein sequence ID" value="OHV43169.1"/>
    <property type="molecule type" value="Genomic_DNA"/>
</dbReference>
<name>A0A1S1RBK1_9ACTN</name>
<feature type="domain" description="NmrA-like" evidence="3">
    <location>
        <begin position="5"/>
        <end position="261"/>
    </location>
</feature>
<dbReference type="OrthoDB" id="319724at2"/>
<organism evidence="4 5">
    <name type="scientific">Parafrankia colletiae</name>
    <dbReference type="NCBI Taxonomy" id="573497"/>
    <lineage>
        <taxon>Bacteria</taxon>
        <taxon>Bacillati</taxon>
        <taxon>Actinomycetota</taxon>
        <taxon>Actinomycetes</taxon>
        <taxon>Frankiales</taxon>
        <taxon>Frankiaceae</taxon>
        <taxon>Parafrankia</taxon>
    </lineage>
</organism>
<keyword evidence="5" id="KW-1185">Reference proteome</keyword>
<protein>
    <submittedName>
        <fullName evidence="4">NmrA family transcriptional regulator</fullName>
    </submittedName>
</protein>
<comment type="similarity">
    <text evidence="1">Belongs to the NmrA-type oxidoreductase family.</text>
</comment>